<accession>A0A1V4SWE8</accession>
<dbReference type="GO" id="GO:0003700">
    <property type="term" value="F:DNA-binding transcription factor activity"/>
    <property type="evidence" value="ECO:0007669"/>
    <property type="project" value="InterPro"/>
</dbReference>
<comment type="caution">
    <text evidence="6">The sequence shown here is derived from an EMBL/GenBank/DDBJ whole genome shotgun (WGS) entry which is preliminary data.</text>
</comment>
<evidence type="ECO:0000313" key="7">
    <source>
        <dbReference type="Proteomes" id="UP000191448"/>
    </source>
</evidence>
<dbReference type="GO" id="GO:0003677">
    <property type="term" value="F:DNA binding"/>
    <property type="evidence" value="ECO:0007669"/>
    <property type="project" value="UniProtKB-KW"/>
</dbReference>
<dbReference type="InterPro" id="IPR036390">
    <property type="entry name" value="WH_DNA-bd_sf"/>
</dbReference>
<keyword evidence="4" id="KW-0804">Transcription</keyword>
<dbReference type="PANTHER" id="PTHR30419:SF28">
    <property type="entry name" value="HTH-TYPE TRANSCRIPTIONAL REGULATOR BSDA"/>
    <property type="match status" value="1"/>
</dbReference>
<dbReference type="InterPro" id="IPR050950">
    <property type="entry name" value="HTH-type_LysR_regulators"/>
</dbReference>
<dbReference type="PROSITE" id="PS50931">
    <property type="entry name" value="HTH_LYSR"/>
    <property type="match status" value="1"/>
</dbReference>
<dbReference type="Gene3D" id="1.10.10.10">
    <property type="entry name" value="Winged helix-like DNA-binding domain superfamily/Winged helix DNA-binding domain"/>
    <property type="match status" value="1"/>
</dbReference>
<dbReference type="OrthoDB" id="1652954at2"/>
<dbReference type="GO" id="GO:0005829">
    <property type="term" value="C:cytosol"/>
    <property type="evidence" value="ECO:0007669"/>
    <property type="project" value="TreeGrafter"/>
</dbReference>
<proteinExistence type="inferred from homology"/>
<protein>
    <submittedName>
        <fullName evidence="6">HTH-type transcriptional regulator GltC</fullName>
    </submittedName>
</protein>
<dbReference type="AlphaFoldDB" id="A0A1V4SWE8"/>
<name>A0A1V4SWE8_9CLOT</name>
<dbReference type="FunFam" id="1.10.10.10:FF:000001">
    <property type="entry name" value="LysR family transcriptional regulator"/>
    <property type="match status" value="1"/>
</dbReference>
<evidence type="ECO:0000256" key="3">
    <source>
        <dbReference type="ARBA" id="ARBA00023125"/>
    </source>
</evidence>
<evidence type="ECO:0000256" key="4">
    <source>
        <dbReference type="ARBA" id="ARBA00023163"/>
    </source>
</evidence>
<evidence type="ECO:0000259" key="5">
    <source>
        <dbReference type="PROSITE" id="PS50931"/>
    </source>
</evidence>
<dbReference type="Gene3D" id="3.40.190.290">
    <property type="match status" value="1"/>
</dbReference>
<keyword evidence="3" id="KW-0238">DNA-binding</keyword>
<gene>
    <name evidence="6" type="primary">gltC_3</name>
    <name evidence="6" type="ORF">CLTHE_11120</name>
</gene>
<keyword evidence="2" id="KW-0805">Transcription regulation</keyword>
<dbReference type="CDD" id="cd05466">
    <property type="entry name" value="PBP2_LTTR_substrate"/>
    <property type="match status" value="1"/>
</dbReference>
<reference evidence="6 7" key="1">
    <citation type="submission" date="2016-02" db="EMBL/GenBank/DDBJ databases">
        <title>Genome sequence of Clostridium thermobutyricum DSM 4928.</title>
        <authorList>
            <person name="Poehlein A."/>
            <person name="Daniel R."/>
        </authorList>
    </citation>
    <scope>NUCLEOTIDE SEQUENCE [LARGE SCALE GENOMIC DNA]</scope>
    <source>
        <strain evidence="6 7">DSM 4928</strain>
    </source>
</reference>
<dbReference type="Pfam" id="PF00126">
    <property type="entry name" value="HTH_1"/>
    <property type="match status" value="1"/>
</dbReference>
<evidence type="ECO:0000313" key="6">
    <source>
        <dbReference type="EMBL" id="OPX48653.1"/>
    </source>
</evidence>
<dbReference type="EMBL" id="LTAY01000029">
    <property type="protein sequence ID" value="OPX48653.1"/>
    <property type="molecule type" value="Genomic_DNA"/>
</dbReference>
<comment type="similarity">
    <text evidence="1">Belongs to the LysR transcriptional regulatory family.</text>
</comment>
<sequence>MELLQLKYFIKVAKVQHMTKAANELYISQSSLSRTITRLEEDLGVELFKRDGRQIKLNEYGNIFLKRVEKAFYELEEGKIEINELLGIKSRTITVGATITMLLPDVFKEFLRINPNIKFQLFQLSTKEIEKRLEEGTIDFAISTPPIKKKGVISIPLKKDKFFLAVDKNHPFAKKKSVKIKEIKNEPIIALTTDYIFQENIKDLCIENGFEPNIMFESNDIEVMFKLVLDNFGVAFMPEYWWNTDRTNFPVKIELSDVSTERTISLSWNEKNNLTKDLKEFKTFLIQFFK</sequence>
<evidence type="ECO:0000256" key="2">
    <source>
        <dbReference type="ARBA" id="ARBA00023015"/>
    </source>
</evidence>
<dbReference type="InterPro" id="IPR005119">
    <property type="entry name" value="LysR_subst-bd"/>
</dbReference>
<dbReference type="SUPFAM" id="SSF53850">
    <property type="entry name" value="Periplasmic binding protein-like II"/>
    <property type="match status" value="1"/>
</dbReference>
<feature type="domain" description="HTH lysR-type" evidence="5">
    <location>
        <begin position="1"/>
        <end position="58"/>
    </location>
</feature>
<dbReference type="PANTHER" id="PTHR30419">
    <property type="entry name" value="HTH-TYPE TRANSCRIPTIONAL REGULATOR YBHD"/>
    <property type="match status" value="1"/>
</dbReference>
<dbReference type="InterPro" id="IPR000847">
    <property type="entry name" value="LysR_HTH_N"/>
</dbReference>
<organism evidence="6 7">
    <name type="scientific">Clostridium thermobutyricum DSM 4928</name>
    <dbReference type="NCBI Taxonomy" id="1121339"/>
    <lineage>
        <taxon>Bacteria</taxon>
        <taxon>Bacillati</taxon>
        <taxon>Bacillota</taxon>
        <taxon>Clostridia</taxon>
        <taxon>Eubacteriales</taxon>
        <taxon>Clostridiaceae</taxon>
        <taxon>Clostridium</taxon>
    </lineage>
</organism>
<dbReference type="SUPFAM" id="SSF46785">
    <property type="entry name" value="Winged helix' DNA-binding domain"/>
    <property type="match status" value="1"/>
</dbReference>
<dbReference type="PRINTS" id="PR00039">
    <property type="entry name" value="HTHLYSR"/>
</dbReference>
<dbReference type="InterPro" id="IPR036388">
    <property type="entry name" value="WH-like_DNA-bd_sf"/>
</dbReference>
<dbReference type="RefSeq" id="WP_080022381.1">
    <property type="nucleotide sequence ID" value="NZ_LTAY01000029.1"/>
</dbReference>
<evidence type="ECO:0000256" key="1">
    <source>
        <dbReference type="ARBA" id="ARBA00009437"/>
    </source>
</evidence>
<dbReference type="Pfam" id="PF03466">
    <property type="entry name" value="LysR_substrate"/>
    <property type="match status" value="1"/>
</dbReference>
<dbReference type="Proteomes" id="UP000191448">
    <property type="component" value="Unassembled WGS sequence"/>
</dbReference>